<evidence type="ECO:0000256" key="1">
    <source>
        <dbReference type="SAM" id="MobiDB-lite"/>
    </source>
</evidence>
<dbReference type="AlphaFoldDB" id="A0A1I7CNZ5"/>
<feature type="domain" description="ABC-three component systems C-terminal" evidence="2">
    <location>
        <begin position="260"/>
        <end position="388"/>
    </location>
</feature>
<name>A0A1I7CNZ5_9ACTN</name>
<evidence type="ECO:0000313" key="4">
    <source>
        <dbReference type="Proteomes" id="UP000199546"/>
    </source>
</evidence>
<reference evidence="4" key="1">
    <citation type="submission" date="2016-10" db="EMBL/GenBank/DDBJ databases">
        <authorList>
            <person name="Varghese N."/>
            <person name="Submissions S."/>
        </authorList>
    </citation>
    <scope>NUCLEOTIDE SEQUENCE [LARGE SCALE GENOMIC DNA]</scope>
    <source>
        <strain evidence="4">DSM 46136</strain>
    </source>
</reference>
<evidence type="ECO:0000313" key="3">
    <source>
        <dbReference type="EMBL" id="SFU01133.1"/>
    </source>
</evidence>
<accession>A0A1I7CNZ5</accession>
<evidence type="ECO:0000259" key="2">
    <source>
        <dbReference type="Pfam" id="PF20282"/>
    </source>
</evidence>
<dbReference type="Pfam" id="PF20282">
    <property type="entry name" value="CTD6"/>
    <property type="match status" value="1"/>
</dbReference>
<dbReference type="InterPro" id="IPR046914">
    <property type="entry name" value="ABC-3C_CTD6"/>
</dbReference>
<feature type="region of interest" description="Disordered" evidence="1">
    <location>
        <begin position="1"/>
        <end position="46"/>
    </location>
</feature>
<gene>
    <name evidence="3" type="ORF">SAMN05660657_04705</name>
</gene>
<protein>
    <recommendedName>
        <fullName evidence="2">ABC-three component systems C-terminal domain-containing protein</fullName>
    </recommendedName>
</protein>
<proteinExistence type="predicted"/>
<dbReference type="Proteomes" id="UP000199546">
    <property type="component" value="Unassembled WGS sequence"/>
</dbReference>
<organism evidence="3 4">
    <name type="scientific">Geodermatophilus amargosae</name>
    <dbReference type="NCBI Taxonomy" id="1296565"/>
    <lineage>
        <taxon>Bacteria</taxon>
        <taxon>Bacillati</taxon>
        <taxon>Actinomycetota</taxon>
        <taxon>Actinomycetes</taxon>
        <taxon>Geodermatophilales</taxon>
        <taxon>Geodermatophilaceae</taxon>
        <taxon>Geodermatophilus</taxon>
    </lineage>
</organism>
<sequence>MLDRIQCAEAGSGRQRQHRGGKLGRAEASGLQGPLLSDLPHPRTDPVVARPVSASPGAFLRPDAVLAFLSPDEWEEFVLEWAHGLEADYTRIKRLGGPGDQGIDVAAFLSDAGLDGPWHCFQCKHYNRPLERNDAWPELYKIFDGAVRGIYTLPQKYIFLAPRGCGRTLDRLLSSPSKLKEEFLAKMADDTYPLSGASRKSREAVASLVETSDLGFVDSAPIHDVLEVHSRTRYHSQRFSTPLADRPPCEPPPSEIDEGELRYVSQLVEVYNEHFKGIGVHVGNVAHASKCATHFQRQRESFYAAEALRRFARDQVPPGTYEHLQENIYQGVVETAEMPHADGYVRLQTVLQLSMSIDVSSNRLMQVLDKADCKGICHQLANEDRLRWVTQDD</sequence>
<dbReference type="EMBL" id="FPBA01000024">
    <property type="protein sequence ID" value="SFU01133.1"/>
    <property type="molecule type" value="Genomic_DNA"/>
</dbReference>
<keyword evidence="4" id="KW-1185">Reference proteome</keyword>